<dbReference type="SUPFAM" id="SSF56731">
    <property type="entry name" value="DNA primase core"/>
    <property type="match status" value="1"/>
</dbReference>
<dbReference type="CDD" id="cd01029">
    <property type="entry name" value="TOPRIM_primases"/>
    <property type="match status" value="1"/>
</dbReference>
<dbReference type="Pfam" id="PF01807">
    <property type="entry name" value="Zn_ribbon_DnaG"/>
    <property type="match status" value="1"/>
</dbReference>
<keyword evidence="3" id="KW-0862">Zinc</keyword>
<evidence type="ECO:0000313" key="6">
    <source>
        <dbReference type="EMBL" id="MFC4675451.1"/>
    </source>
</evidence>
<feature type="compositionally biased region" description="Basic residues" evidence="4">
    <location>
        <begin position="304"/>
        <end position="313"/>
    </location>
</feature>
<organism evidence="6 7">
    <name type="scientific">Dysgonomonas termitidis</name>
    <dbReference type="NCBI Taxonomy" id="1516126"/>
    <lineage>
        <taxon>Bacteria</taxon>
        <taxon>Pseudomonadati</taxon>
        <taxon>Bacteroidota</taxon>
        <taxon>Bacteroidia</taxon>
        <taxon>Bacteroidales</taxon>
        <taxon>Dysgonomonadaceae</taxon>
        <taxon>Dysgonomonas</taxon>
    </lineage>
</organism>
<evidence type="ECO:0000256" key="1">
    <source>
        <dbReference type="ARBA" id="ARBA00022723"/>
    </source>
</evidence>
<dbReference type="PANTHER" id="PTHR30313">
    <property type="entry name" value="DNA PRIMASE"/>
    <property type="match status" value="1"/>
</dbReference>
<proteinExistence type="predicted"/>
<evidence type="ECO:0000313" key="7">
    <source>
        <dbReference type="Proteomes" id="UP001596023"/>
    </source>
</evidence>
<keyword evidence="2" id="KW-0863">Zinc-finger</keyword>
<dbReference type="InterPro" id="IPR036977">
    <property type="entry name" value="DNA_primase_Znf_CHC2"/>
</dbReference>
<gene>
    <name evidence="6" type="ORF">ACFO6W_17295</name>
</gene>
<keyword evidence="7" id="KW-1185">Reference proteome</keyword>
<dbReference type="InterPro" id="IPR034154">
    <property type="entry name" value="TOPRIM_DnaG/twinkle"/>
</dbReference>
<dbReference type="Gene3D" id="3.90.580.10">
    <property type="entry name" value="Zinc finger, CHC2-type domain"/>
    <property type="match status" value="1"/>
</dbReference>
<dbReference type="InterPro" id="IPR002694">
    <property type="entry name" value="Znf_CHC2"/>
</dbReference>
<evidence type="ECO:0000256" key="3">
    <source>
        <dbReference type="ARBA" id="ARBA00022833"/>
    </source>
</evidence>
<dbReference type="Proteomes" id="UP001596023">
    <property type="component" value="Unassembled WGS sequence"/>
</dbReference>
<sequence>MTLEDIKKISIREYLGQIGICPTKENVRYGMYHSPFREDRDASLKVDYNQNLWIDYGTGEGGSIIDLVMRINNASMNEVITSLSQYNITTVQQTSPFSFQRNNIPETQEPTVTIRKIQSLSNPALLDYLKERRISTDIANRYCKEVYYSVNGKPYFAIGFQNDAGGWELRNKYFKGSTTPKNITTINNGNDAVMLFEGFIDFLSYLSLKQNASPTIDSAILNSLANLPKAIPFLQTHQTIHAFLDNDEAGKRAVQCLSPVCKEVIDQSVFYRNHKDLNDYWRDKFKPKKEVKENNAVSSFKRQIPTKRKGHRM</sequence>
<accession>A0ABV9L0T6</accession>
<dbReference type="EMBL" id="JBHSGN010000103">
    <property type="protein sequence ID" value="MFC4675451.1"/>
    <property type="molecule type" value="Genomic_DNA"/>
</dbReference>
<evidence type="ECO:0000256" key="2">
    <source>
        <dbReference type="ARBA" id="ARBA00022771"/>
    </source>
</evidence>
<reference evidence="7" key="1">
    <citation type="journal article" date="2019" name="Int. J. Syst. Evol. Microbiol.">
        <title>The Global Catalogue of Microorganisms (GCM) 10K type strain sequencing project: providing services to taxonomists for standard genome sequencing and annotation.</title>
        <authorList>
            <consortium name="The Broad Institute Genomics Platform"/>
            <consortium name="The Broad Institute Genome Sequencing Center for Infectious Disease"/>
            <person name="Wu L."/>
            <person name="Ma J."/>
        </authorList>
    </citation>
    <scope>NUCLEOTIDE SEQUENCE [LARGE SCALE GENOMIC DNA]</scope>
    <source>
        <strain evidence="7">CCUG 66188</strain>
    </source>
</reference>
<feature type="region of interest" description="Disordered" evidence="4">
    <location>
        <begin position="292"/>
        <end position="313"/>
    </location>
</feature>
<feature type="domain" description="Zinc finger CHC2-type" evidence="5">
    <location>
        <begin position="33"/>
        <end position="91"/>
    </location>
</feature>
<dbReference type="Pfam" id="PF13155">
    <property type="entry name" value="Toprim_2"/>
    <property type="match status" value="1"/>
</dbReference>
<dbReference type="SUPFAM" id="SSF57783">
    <property type="entry name" value="Zinc beta-ribbon"/>
    <property type="match status" value="1"/>
</dbReference>
<evidence type="ECO:0000259" key="5">
    <source>
        <dbReference type="Pfam" id="PF01807"/>
    </source>
</evidence>
<comment type="caution">
    <text evidence="6">The sequence shown here is derived from an EMBL/GenBank/DDBJ whole genome shotgun (WGS) entry which is preliminary data.</text>
</comment>
<dbReference type="Gene3D" id="3.40.1360.10">
    <property type="match status" value="1"/>
</dbReference>
<keyword evidence="1" id="KW-0479">Metal-binding</keyword>
<dbReference type="PANTHER" id="PTHR30313:SF2">
    <property type="entry name" value="DNA PRIMASE"/>
    <property type="match status" value="1"/>
</dbReference>
<protein>
    <submittedName>
        <fullName evidence="6">Toprim domain-containing protein</fullName>
    </submittedName>
</protein>
<evidence type="ECO:0000256" key="4">
    <source>
        <dbReference type="SAM" id="MobiDB-lite"/>
    </source>
</evidence>
<name>A0ABV9L0T6_9BACT</name>
<dbReference type="InterPro" id="IPR050219">
    <property type="entry name" value="DnaG_primase"/>
</dbReference>
<dbReference type="RefSeq" id="WP_379998699.1">
    <property type="nucleotide sequence ID" value="NZ_JBHSGN010000103.1"/>
</dbReference>